<dbReference type="EMBL" id="LC066377">
    <property type="protein sequence ID" value="BAT28084.1"/>
    <property type="molecule type" value="Genomic_DNA"/>
</dbReference>
<reference evidence="1" key="1">
    <citation type="journal article" date="2015" name="Proc. Natl. Acad. Sci. U.S.A.">
        <title>Bacterial clade with the ribosomal RNA operon on a small plasmid rather than the chromosome.</title>
        <authorList>
            <person name="Anda M."/>
            <person name="Ohtsubo Y."/>
            <person name="Okubo T."/>
            <person name="Sugawara M."/>
            <person name="Nagata Y."/>
            <person name="Tsuda M."/>
            <person name="Minamisawa K."/>
            <person name="Mitsui H."/>
        </authorList>
    </citation>
    <scope>NUCLEOTIDE SEQUENCE</scope>
    <source>
        <strain evidence="1">JCM 14755</strain>
    </source>
</reference>
<dbReference type="AlphaFoldDB" id="A0A0P0Z1X5"/>
<dbReference type="OrthoDB" id="8388069at2"/>
<dbReference type="InterPro" id="IPR010385">
    <property type="entry name" value="DUF982"/>
</dbReference>
<proteinExistence type="predicted"/>
<evidence type="ECO:0000313" key="1">
    <source>
        <dbReference type="EMBL" id="BAT28084.1"/>
    </source>
</evidence>
<dbReference type="Pfam" id="PF06169">
    <property type="entry name" value="DUF982"/>
    <property type="match status" value="1"/>
</dbReference>
<name>A0A0P0Z1X5_9HYPH</name>
<accession>A0A0P0Z1X5</accession>
<sequence>MYERQINTYIAAFLGLIGEVKLMEYDVFKTPLKVFLGIGVARDIHTVTQAYAWLHNCRTAMRREAHVNALQACKAAFSRQLSAEAARRPIERFADETGLLVPTLDEAVIASTASAARRLPA</sequence>
<dbReference type="RefSeq" id="WP_062226419.1">
    <property type="nucleotide sequence ID" value="NZ_BBWR01000002.1"/>
</dbReference>
<dbReference type="Gene3D" id="6.10.250.730">
    <property type="match status" value="1"/>
</dbReference>
<protein>
    <submittedName>
        <fullName evidence="1">Uncharacterized protein</fullName>
    </submittedName>
</protein>
<organism evidence="1">
    <name type="scientific">Aureimonas frigidaquae</name>
    <dbReference type="NCBI Taxonomy" id="424757"/>
    <lineage>
        <taxon>Bacteria</taxon>
        <taxon>Pseudomonadati</taxon>
        <taxon>Pseudomonadota</taxon>
        <taxon>Alphaproteobacteria</taxon>
        <taxon>Hyphomicrobiales</taxon>
        <taxon>Aurantimonadaceae</taxon>
        <taxon>Aureimonas</taxon>
    </lineage>
</organism>